<organism evidence="5 6">
    <name type="scientific">Tritonibacter aquimaris</name>
    <dbReference type="NCBI Taxonomy" id="2663379"/>
    <lineage>
        <taxon>Bacteria</taxon>
        <taxon>Pseudomonadati</taxon>
        <taxon>Pseudomonadota</taxon>
        <taxon>Alphaproteobacteria</taxon>
        <taxon>Rhodobacterales</taxon>
        <taxon>Paracoccaceae</taxon>
        <taxon>Tritonibacter</taxon>
    </lineage>
</organism>
<dbReference type="Proteomes" id="UP000436694">
    <property type="component" value="Unassembled WGS sequence"/>
</dbReference>
<feature type="domain" description="HTH arsR-type" evidence="4">
    <location>
        <begin position="1"/>
        <end position="95"/>
    </location>
</feature>
<accession>A0A844ALI2</accession>
<evidence type="ECO:0000313" key="5">
    <source>
        <dbReference type="EMBL" id="MQY42489.1"/>
    </source>
</evidence>
<evidence type="ECO:0000256" key="3">
    <source>
        <dbReference type="ARBA" id="ARBA00023163"/>
    </source>
</evidence>
<dbReference type="Pfam" id="PF12840">
    <property type="entry name" value="HTH_20"/>
    <property type="match status" value="1"/>
</dbReference>
<dbReference type="InterPro" id="IPR001845">
    <property type="entry name" value="HTH_ArsR_DNA-bd_dom"/>
</dbReference>
<dbReference type="InterPro" id="IPR036388">
    <property type="entry name" value="WH-like_DNA-bd_sf"/>
</dbReference>
<dbReference type="CDD" id="cd00090">
    <property type="entry name" value="HTH_ARSR"/>
    <property type="match status" value="1"/>
</dbReference>
<dbReference type="SMART" id="SM00418">
    <property type="entry name" value="HTH_ARSR"/>
    <property type="match status" value="1"/>
</dbReference>
<dbReference type="PANTHER" id="PTHR43132">
    <property type="entry name" value="ARSENICAL RESISTANCE OPERON REPRESSOR ARSR-RELATED"/>
    <property type="match status" value="1"/>
</dbReference>
<keyword evidence="1" id="KW-0805">Transcription regulation</keyword>
<reference evidence="5 6" key="1">
    <citation type="submission" date="2019-10" db="EMBL/GenBank/DDBJ databases">
        <title>Epibacterium sp. nov., isolated from seawater.</title>
        <authorList>
            <person name="Zhang X."/>
            <person name="Li N."/>
        </authorList>
    </citation>
    <scope>NUCLEOTIDE SEQUENCE [LARGE SCALE GENOMIC DNA]</scope>
    <source>
        <strain evidence="5 6">SM1969</strain>
    </source>
</reference>
<dbReference type="PANTHER" id="PTHR43132:SF2">
    <property type="entry name" value="ARSENICAL RESISTANCE OPERON REPRESSOR ARSR-RELATED"/>
    <property type="match status" value="1"/>
</dbReference>
<dbReference type="SUPFAM" id="SSF46785">
    <property type="entry name" value="Winged helix' DNA-binding domain"/>
    <property type="match status" value="1"/>
</dbReference>
<evidence type="ECO:0000256" key="2">
    <source>
        <dbReference type="ARBA" id="ARBA00023125"/>
    </source>
</evidence>
<evidence type="ECO:0000259" key="4">
    <source>
        <dbReference type="PROSITE" id="PS50987"/>
    </source>
</evidence>
<dbReference type="PROSITE" id="PS50987">
    <property type="entry name" value="HTH_ARSR_2"/>
    <property type="match status" value="1"/>
</dbReference>
<name>A0A844ALI2_9RHOB</name>
<proteinExistence type="predicted"/>
<dbReference type="Gene3D" id="1.10.10.10">
    <property type="entry name" value="Winged helix-like DNA-binding domain superfamily/Winged helix DNA-binding domain"/>
    <property type="match status" value="1"/>
</dbReference>
<evidence type="ECO:0000313" key="6">
    <source>
        <dbReference type="Proteomes" id="UP000436694"/>
    </source>
</evidence>
<comment type="caution">
    <text evidence="5">The sequence shown here is derived from an EMBL/GenBank/DDBJ whole genome shotgun (WGS) entry which is preliminary data.</text>
</comment>
<dbReference type="InterPro" id="IPR011991">
    <property type="entry name" value="ArsR-like_HTH"/>
</dbReference>
<dbReference type="GO" id="GO:0003677">
    <property type="term" value="F:DNA binding"/>
    <property type="evidence" value="ECO:0007669"/>
    <property type="project" value="UniProtKB-KW"/>
</dbReference>
<evidence type="ECO:0000256" key="1">
    <source>
        <dbReference type="ARBA" id="ARBA00023015"/>
    </source>
</evidence>
<dbReference type="GO" id="GO:0003700">
    <property type="term" value="F:DNA-binding transcription factor activity"/>
    <property type="evidence" value="ECO:0007669"/>
    <property type="project" value="InterPro"/>
</dbReference>
<dbReference type="InterPro" id="IPR036390">
    <property type="entry name" value="WH_DNA-bd_sf"/>
</dbReference>
<keyword evidence="3" id="KW-0804">Transcription</keyword>
<dbReference type="AlphaFoldDB" id="A0A844ALI2"/>
<dbReference type="NCBIfam" id="NF033788">
    <property type="entry name" value="HTH_metalloreg"/>
    <property type="match status" value="1"/>
</dbReference>
<keyword evidence="6" id="KW-1185">Reference proteome</keyword>
<sequence length="109" mass="11424">MKEEGAAALFGVLSNSDRLRVIRALVEAGPAGLNAGEIAKTIAASPSRASFHLAALSDAGFVVRERQSRSLNYRVNFATLGALITFLMEDCCNGSTDLKRCCPSASGCS</sequence>
<dbReference type="EMBL" id="WIXK01000003">
    <property type="protein sequence ID" value="MQY42489.1"/>
    <property type="molecule type" value="Genomic_DNA"/>
</dbReference>
<dbReference type="InterPro" id="IPR051011">
    <property type="entry name" value="Metal_resp_trans_reg"/>
</dbReference>
<gene>
    <name evidence="5" type="ORF">GG681_07525</name>
</gene>
<keyword evidence="2" id="KW-0238">DNA-binding</keyword>
<protein>
    <submittedName>
        <fullName evidence="5">Metalloregulator ArsR/SmtB family transcription factor</fullName>
    </submittedName>
</protein>
<dbReference type="PRINTS" id="PR00778">
    <property type="entry name" value="HTHARSR"/>
</dbReference>